<proteinExistence type="predicted"/>
<dbReference type="CDD" id="cd16442">
    <property type="entry name" value="BPL"/>
    <property type="match status" value="1"/>
</dbReference>
<dbReference type="EC" id="6.3.4.15" evidence="3"/>
<evidence type="ECO:0000313" key="6">
    <source>
        <dbReference type="Proteomes" id="UP000243847"/>
    </source>
</evidence>
<protein>
    <recommendedName>
        <fullName evidence="3">biotin--[biotin carboxyl-carrier protein] ligase</fullName>
        <ecNumber evidence="3">6.3.4.15</ecNumber>
    </recommendedName>
</protein>
<gene>
    <name evidence="5" type="ORF">AUMI_11150</name>
</gene>
<sequence length="276" mass="28997">MKWQTVLMDLSLSTPLTSRLMWLDEVGSTNSDLVARVSSEEGSSWPDFSVIATDNQVAGKGRLGRDWSAPAGASLAVSVLLRPQTPAGRPLPPESLGWFGLLAGLALTRACNSVLPTGKKAMIKWPNDVLISGRKVCGVLSELVTTPDGMALVVGTGVNIALAEDQLPVPTATSLAIEGAHTSLDELLAAYLTEFSRITKVFVSAAGNVRNSGLLDQIRDECDTIGRSVRVELPSGENPVGTAIGINEEGSLVVEMANCAEPLVVSAGDVTHLRVI</sequence>
<dbReference type="GeneID" id="80451298"/>
<dbReference type="InterPro" id="IPR045864">
    <property type="entry name" value="aa-tRNA-synth_II/BPL/LPL"/>
</dbReference>
<dbReference type="Gene3D" id="2.30.30.100">
    <property type="match status" value="1"/>
</dbReference>
<evidence type="ECO:0000259" key="4">
    <source>
        <dbReference type="PROSITE" id="PS51733"/>
    </source>
</evidence>
<dbReference type="Pfam" id="PF03099">
    <property type="entry name" value="BPL_LplA_LipB"/>
    <property type="match status" value="1"/>
</dbReference>
<feature type="domain" description="BPL/LPL catalytic" evidence="4">
    <location>
        <begin position="15"/>
        <end position="203"/>
    </location>
</feature>
<evidence type="ECO:0000256" key="1">
    <source>
        <dbReference type="ARBA" id="ARBA00022598"/>
    </source>
</evidence>
<dbReference type="KEGG" id="amin:AUMI_11150"/>
<dbReference type="EMBL" id="AP017457">
    <property type="protein sequence ID" value="BAU98657.1"/>
    <property type="molecule type" value="Genomic_DNA"/>
</dbReference>
<dbReference type="Proteomes" id="UP000243847">
    <property type="component" value="Chromosome sequence1"/>
</dbReference>
<dbReference type="GO" id="GO:0005737">
    <property type="term" value="C:cytoplasm"/>
    <property type="evidence" value="ECO:0007669"/>
    <property type="project" value="TreeGrafter"/>
</dbReference>
<dbReference type="InterPro" id="IPR004143">
    <property type="entry name" value="BPL_LPL_catalytic"/>
</dbReference>
<dbReference type="PANTHER" id="PTHR12835:SF5">
    <property type="entry name" value="BIOTIN--PROTEIN LIGASE"/>
    <property type="match status" value="1"/>
</dbReference>
<dbReference type="Pfam" id="PF02237">
    <property type="entry name" value="BPL_C"/>
    <property type="match status" value="1"/>
</dbReference>
<keyword evidence="1" id="KW-0436">Ligase</keyword>
<dbReference type="Gene3D" id="3.30.930.10">
    <property type="entry name" value="Bira Bifunctional Protein, Domain 2"/>
    <property type="match status" value="1"/>
</dbReference>
<evidence type="ECO:0000313" key="5">
    <source>
        <dbReference type="EMBL" id="BAU98657.1"/>
    </source>
</evidence>
<keyword evidence="2" id="KW-0092">Biotin</keyword>
<dbReference type="AlphaFoldDB" id="A0A182C1L7"/>
<name>A0A182C1L7_9MICO</name>
<dbReference type="GO" id="GO:0004077">
    <property type="term" value="F:biotin--[biotin carboxyl-carrier protein] ligase activity"/>
    <property type="evidence" value="ECO:0007669"/>
    <property type="project" value="UniProtKB-EC"/>
</dbReference>
<dbReference type="InterPro" id="IPR004408">
    <property type="entry name" value="Biotin_CoA_COase_ligase"/>
</dbReference>
<dbReference type="PANTHER" id="PTHR12835">
    <property type="entry name" value="BIOTIN PROTEIN LIGASE"/>
    <property type="match status" value="1"/>
</dbReference>
<accession>A0A182C1L7</accession>
<evidence type="ECO:0000256" key="3">
    <source>
        <dbReference type="ARBA" id="ARBA00024227"/>
    </source>
</evidence>
<evidence type="ECO:0000256" key="2">
    <source>
        <dbReference type="ARBA" id="ARBA00023267"/>
    </source>
</evidence>
<reference evidence="5 6" key="1">
    <citation type="journal article" date="2016" name="Genome Announc.">
        <title>Complete Genome Sequence of Aurantimicrobium minutum Type Strain KNCT, a Planktonic Ultramicrobacterium Isolated from River Water.</title>
        <authorList>
            <person name="Nakai R."/>
            <person name="Fujisawa T."/>
            <person name="Nakamura Y."/>
            <person name="Nishide H."/>
            <person name="Uchiyama I."/>
            <person name="Baba T."/>
            <person name="Toyoda A."/>
            <person name="Fujiyama A."/>
            <person name="Naganuma T."/>
            <person name="Niki H."/>
        </authorList>
    </citation>
    <scope>NUCLEOTIDE SEQUENCE [LARGE SCALE GENOMIC DNA]</scope>
    <source>
        <strain evidence="5 6">KNC</strain>
    </source>
</reference>
<dbReference type="SUPFAM" id="SSF55681">
    <property type="entry name" value="Class II aaRS and biotin synthetases"/>
    <property type="match status" value="1"/>
</dbReference>
<dbReference type="PROSITE" id="PS51733">
    <property type="entry name" value="BPL_LPL_CATALYTIC"/>
    <property type="match status" value="1"/>
</dbReference>
<dbReference type="RefSeq" id="WP_231951760.1">
    <property type="nucleotide sequence ID" value="NZ_AP017457.1"/>
</dbReference>
<organism evidence="5 6">
    <name type="scientific">Aurantimicrobium minutum</name>
    <dbReference type="NCBI Taxonomy" id="708131"/>
    <lineage>
        <taxon>Bacteria</taxon>
        <taxon>Bacillati</taxon>
        <taxon>Actinomycetota</taxon>
        <taxon>Actinomycetes</taxon>
        <taxon>Micrococcales</taxon>
        <taxon>Microbacteriaceae</taxon>
        <taxon>Aurantimicrobium</taxon>
    </lineage>
</organism>
<dbReference type="NCBIfam" id="TIGR00121">
    <property type="entry name" value="birA_ligase"/>
    <property type="match status" value="1"/>
</dbReference>
<dbReference type="InterPro" id="IPR003142">
    <property type="entry name" value="BPL_C"/>
</dbReference>